<dbReference type="InParanoid" id="T0QAL6"/>
<evidence type="ECO:0000256" key="1">
    <source>
        <dbReference type="SAM" id="MobiDB-lite"/>
    </source>
</evidence>
<evidence type="ECO:0000313" key="3">
    <source>
        <dbReference type="Proteomes" id="UP000030762"/>
    </source>
</evidence>
<dbReference type="RefSeq" id="XP_008614728.1">
    <property type="nucleotide sequence ID" value="XM_008616506.1"/>
</dbReference>
<accession>T0QAL6</accession>
<feature type="compositionally biased region" description="Basic and acidic residues" evidence="1">
    <location>
        <begin position="183"/>
        <end position="197"/>
    </location>
</feature>
<dbReference type="AlphaFoldDB" id="T0QAL6"/>
<protein>
    <submittedName>
        <fullName evidence="2">Uncharacterized protein</fullName>
    </submittedName>
</protein>
<name>T0QAL6_SAPDV</name>
<proteinExistence type="predicted"/>
<dbReference type="OrthoDB" id="70025at2759"/>
<dbReference type="VEuPathDB" id="FungiDB:SDRG_10513"/>
<keyword evidence="3" id="KW-1185">Reference proteome</keyword>
<dbReference type="GeneID" id="19951240"/>
<dbReference type="EMBL" id="JH767167">
    <property type="protein sequence ID" value="EQC31721.1"/>
    <property type="molecule type" value="Genomic_DNA"/>
</dbReference>
<feature type="region of interest" description="Disordered" evidence="1">
    <location>
        <begin position="161"/>
        <end position="197"/>
    </location>
</feature>
<gene>
    <name evidence="2" type="ORF">SDRG_10513</name>
</gene>
<reference evidence="2 3" key="1">
    <citation type="submission" date="2012-04" db="EMBL/GenBank/DDBJ databases">
        <title>The Genome Sequence of Saprolegnia declina VS20.</title>
        <authorList>
            <consortium name="The Broad Institute Genome Sequencing Platform"/>
            <person name="Russ C."/>
            <person name="Nusbaum C."/>
            <person name="Tyler B."/>
            <person name="van West P."/>
            <person name="Dieguez-Uribeondo J."/>
            <person name="de Bruijn I."/>
            <person name="Tripathy S."/>
            <person name="Jiang R."/>
            <person name="Young S.K."/>
            <person name="Zeng Q."/>
            <person name="Gargeya S."/>
            <person name="Fitzgerald M."/>
            <person name="Haas B."/>
            <person name="Abouelleil A."/>
            <person name="Alvarado L."/>
            <person name="Arachchi H.M."/>
            <person name="Berlin A."/>
            <person name="Chapman S.B."/>
            <person name="Goldberg J."/>
            <person name="Griggs A."/>
            <person name="Gujja S."/>
            <person name="Hansen M."/>
            <person name="Howarth C."/>
            <person name="Imamovic A."/>
            <person name="Larimer J."/>
            <person name="McCowen C."/>
            <person name="Montmayeur A."/>
            <person name="Murphy C."/>
            <person name="Neiman D."/>
            <person name="Pearson M."/>
            <person name="Priest M."/>
            <person name="Roberts A."/>
            <person name="Saif S."/>
            <person name="Shea T."/>
            <person name="Sisk P."/>
            <person name="Sykes S."/>
            <person name="Wortman J."/>
            <person name="Nusbaum C."/>
            <person name="Birren B."/>
        </authorList>
    </citation>
    <scope>NUCLEOTIDE SEQUENCE [LARGE SCALE GENOMIC DNA]</scope>
    <source>
        <strain evidence="2 3">VS20</strain>
    </source>
</reference>
<evidence type="ECO:0000313" key="2">
    <source>
        <dbReference type="EMBL" id="EQC31721.1"/>
    </source>
</evidence>
<dbReference type="Proteomes" id="UP000030762">
    <property type="component" value="Unassembled WGS sequence"/>
</dbReference>
<organism evidence="2 3">
    <name type="scientific">Saprolegnia diclina (strain VS20)</name>
    <dbReference type="NCBI Taxonomy" id="1156394"/>
    <lineage>
        <taxon>Eukaryota</taxon>
        <taxon>Sar</taxon>
        <taxon>Stramenopiles</taxon>
        <taxon>Oomycota</taxon>
        <taxon>Saprolegniomycetes</taxon>
        <taxon>Saprolegniales</taxon>
        <taxon>Saprolegniaceae</taxon>
        <taxon>Saprolegnia</taxon>
    </lineage>
</organism>
<sequence>MAVFAPEMNLPVLQALDVRDHFAHVQRLQATLCAMPMAPDAASILAQLFSTLATMEAKFATFTTHRGLHIDSTTFLRWREKLAAANTLEQTYLARIAALEGALDGQAPNTPEGPTPECHVADDAMTKPADVPELHDLVAQVHASMRQLAEKDDEIRYLTTALKRPTTHETKPKPTRASGTQTDDPRRSRGRKDTTADTDARLVAELDAIRQLVDPSATMDAVWSQAVASGALATAVSVKQRVASYVSQHRTRRSFLADDAPTLKPRILHPPPLQALPQVQPRSKSALRRMPKVLPNQVSDIRPSDDPNMHLNLDAALRISKGPTFQTSRESSKQLLHTSRRTSEAMATGRRHHILINTVPSL</sequence>